<dbReference type="InterPro" id="IPR000582">
    <property type="entry name" value="Acyl-CoA-binding_protein"/>
</dbReference>
<evidence type="ECO:0000313" key="5">
    <source>
        <dbReference type="Proteomes" id="UP001590950"/>
    </source>
</evidence>
<dbReference type="PANTHER" id="PTHR23310:SF62">
    <property type="entry name" value="ACYL-COA BINDING PROTEIN 1, ISOFORM A"/>
    <property type="match status" value="1"/>
</dbReference>
<dbReference type="Pfam" id="PF00887">
    <property type="entry name" value="ACBP"/>
    <property type="match status" value="1"/>
</dbReference>
<dbReference type="Proteomes" id="UP001590950">
    <property type="component" value="Unassembled WGS sequence"/>
</dbReference>
<evidence type="ECO:0000313" key="4">
    <source>
        <dbReference type="EMBL" id="KAL2040504.1"/>
    </source>
</evidence>
<dbReference type="EMBL" id="JBEFKJ010000021">
    <property type="protein sequence ID" value="KAL2040504.1"/>
    <property type="molecule type" value="Genomic_DNA"/>
</dbReference>
<dbReference type="Gene3D" id="1.20.80.10">
    <property type="match status" value="1"/>
</dbReference>
<accession>A0ABR4A6W4</accession>
<dbReference type="PROSITE" id="PS51228">
    <property type="entry name" value="ACB_2"/>
    <property type="match status" value="1"/>
</dbReference>
<proteinExistence type="inferred from homology"/>
<dbReference type="SUPFAM" id="SSF47027">
    <property type="entry name" value="Acyl-CoA binding protein"/>
    <property type="match status" value="1"/>
</dbReference>
<dbReference type="InterPro" id="IPR035984">
    <property type="entry name" value="Acyl-CoA-binding_sf"/>
</dbReference>
<protein>
    <recommendedName>
        <fullName evidence="3">ACB domain-containing protein</fullName>
    </recommendedName>
</protein>
<keyword evidence="2" id="KW-0446">Lipid-binding</keyword>
<comment type="similarity">
    <text evidence="1">Belongs to the ACBP family.</text>
</comment>
<reference evidence="4 5" key="1">
    <citation type="submission" date="2024-09" db="EMBL/GenBank/DDBJ databases">
        <title>Rethinking Asexuality: The Enigmatic Case of Functional Sexual Genes in Lepraria (Stereocaulaceae).</title>
        <authorList>
            <person name="Doellman M."/>
            <person name="Sun Y."/>
            <person name="Barcenas-Pena A."/>
            <person name="Lumbsch H.T."/>
            <person name="Grewe F."/>
        </authorList>
    </citation>
    <scope>NUCLEOTIDE SEQUENCE [LARGE SCALE GENOMIC DNA]</scope>
    <source>
        <strain evidence="4 5">Mercado 3170</strain>
    </source>
</reference>
<organism evidence="4 5">
    <name type="scientific">Stereocaulon virgatum</name>
    <dbReference type="NCBI Taxonomy" id="373712"/>
    <lineage>
        <taxon>Eukaryota</taxon>
        <taxon>Fungi</taxon>
        <taxon>Dikarya</taxon>
        <taxon>Ascomycota</taxon>
        <taxon>Pezizomycotina</taxon>
        <taxon>Lecanoromycetes</taxon>
        <taxon>OSLEUM clade</taxon>
        <taxon>Lecanoromycetidae</taxon>
        <taxon>Lecanorales</taxon>
        <taxon>Lecanorineae</taxon>
        <taxon>Stereocaulaceae</taxon>
        <taxon>Stereocaulon</taxon>
    </lineage>
</organism>
<keyword evidence="5" id="KW-1185">Reference proteome</keyword>
<dbReference type="InterPro" id="IPR014352">
    <property type="entry name" value="FERM/acyl-CoA-bd_prot_sf"/>
</dbReference>
<dbReference type="PRINTS" id="PR00689">
    <property type="entry name" value="ACOABINDINGP"/>
</dbReference>
<name>A0ABR4A6W4_9LECA</name>
<evidence type="ECO:0000259" key="3">
    <source>
        <dbReference type="PROSITE" id="PS51228"/>
    </source>
</evidence>
<evidence type="ECO:0000256" key="1">
    <source>
        <dbReference type="ARBA" id="ARBA00005567"/>
    </source>
</evidence>
<evidence type="ECO:0000256" key="2">
    <source>
        <dbReference type="ARBA" id="ARBA00023121"/>
    </source>
</evidence>
<gene>
    <name evidence="4" type="ORF">N7G274_006947</name>
</gene>
<dbReference type="PANTHER" id="PTHR23310">
    <property type="entry name" value="ACYL-COA-BINDING PROTEIN, ACBP"/>
    <property type="match status" value="1"/>
</dbReference>
<feature type="domain" description="ACB" evidence="3">
    <location>
        <begin position="4"/>
        <end position="92"/>
    </location>
</feature>
<comment type="caution">
    <text evidence="4">The sequence shown here is derived from an EMBL/GenBank/DDBJ whole genome shotgun (WGS) entry which is preliminary data.</text>
</comment>
<sequence length="94" mass="10597">MVAQSAPFQKAVVDSKKLKAKPTDEELLQLYSLFKVGTGEDILKATKPGSFDFKAKYKYNAWKKLVDEKTTPETAQKEYVDLVEKLKGTYGFEG</sequence>